<sequence>MTRGGYLPWSFSGPIESSERGSLRRKMEPSPFLTKQHVYPTTMRALGMGTSGSLCRIGAMVAPFIAQVRPRSLCREDEVEG</sequence>
<organism evidence="2 3">
    <name type="scientific">Diceros bicornis minor</name>
    <name type="common">South-central black rhinoceros</name>
    <dbReference type="NCBI Taxonomy" id="77932"/>
    <lineage>
        <taxon>Eukaryota</taxon>
        <taxon>Metazoa</taxon>
        <taxon>Chordata</taxon>
        <taxon>Craniata</taxon>
        <taxon>Vertebrata</taxon>
        <taxon>Euteleostomi</taxon>
        <taxon>Mammalia</taxon>
        <taxon>Eutheria</taxon>
        <taxon>Laurasiatheria</taxon>
        <taxon>Perissodactyla</taxon>
        <taxon>Rhinocerotidae</taxon>
        <taxon>Diceros</taxon>
    </lineage>
</organism>
<reference evidence="2 3" key="1">
    <citation type="journal article" date="2020" name="Mol. Biol. Evol.">
        <title>Interspecific Gene Flow and the Evolution of Specialization in Black and White Rhinoceros.</title>
        <authorList>
            <person name="Moodley Y."/>
            <person name="Westbury M.V."/>
            <person name="Russo I.M."/>
            <person name="Gopalakrishnan S."/>
            <person name="Rakotoarivelo A."/>
            <person name="Olsen R.A."/>
            <person name="Prost S."/>
            <person name="Tunstall T."/>
            <person name="Ryder O.A."/>
            <person name="Dalen L."/>
            <person name="Bruford M.W."/>
        </authorList>
    </citation>
    <scope>NUCLEOTIDE SEQUENCE [LARGE SCALE GENOMIC DNA]</scope>
    <source>
        <strain evidence="2">SBR-YM</strain>
        <tissue evidence="2">Skin</tissue>
    </source>
</reference>
<evidence type="ECO:0000313" key="2">
    <source>
        <dbReference type="EMBL" id="KAF5914521.1"/>
    </source>
</evidence>
<gene>
    <name evidence="2" type="ORF">HPG69_016472</name>
</gene>
<keyword evidence="3" id="KW-1185">Reference proteome</keyword>
<evidence type="ECO:0000313" key="3">
    <source>
        <dbReference type="Proteomes" id="UP000551758"/>
    </source>
</evidence>
<protein>
    <submittedName>
        <fullName evidence="2">Uncharacterized protein</fullName>
    </submittedName>
</protein>
<feature type="compositionally biased region" description="Basic and acidic residues" evidence="1">
    <location>
        <begin position="17"/>
        <end position="27"/>
    </location>
</feature>
<dbReference type="AlphaFoldDB" id="A0A7J7EFR3"/>
<dbReference type="EMBL" id="JACDTQ010003235">
    <property type="protein sequence ID" value="KAF5914521.1"/>
    <property type="molecule type" value="Genomic_DNA"/>
</dbReference>
<feature type="region of interest" description="Disordered" evidence="1">
    <location>
        <begin position="1"/>
        <end position="27"/>
    </location>
</feature>
<proteinExistence type="predicted"/>
<name>A0A7J7EFR3_DICBM</name>
<comment type="caution">
    <text evidence="2">The sequence shown here is derived from an EMBL/GenBank/DDBJ whole genome shotgun (WGS) entry which is preliminary data.</text>
</comment>
<dbReference type="Proteomes" id="UP000551758">
    <property type="component" value="Unassembled WGS sequence"/>
</dbReference>
<accession>A0A7J7EFR3</accession>
<evidence type="ECO:0000256" key="1">
    <source>
        <dbReference type="SAM" id="MobiDB-lite"/>
    </source>
</evidence>
<feature type="non-terminal residue" evidence="2">
    <location>
        <position position="81"/>
    </location>
</feature>